<dbReference type="RefSeq" id="XP_009024001.1">
    <property type="nucleotide sequence ID" value="XM_009025753.1"/>
</dbReference>
<dbReference type="HOGENOM" id="CLU_1733492_0_0_1"/>
<reference evidence="3" key="1">
    <citation type="submission" date="2012-12" db="EMBL/GenBank/DDBJ databases">
        <authorList>
            <person name="Hellsten U."/>
            <person name="Grimwood J."/>
            <person name="Chapman J.A."/>
            <person name="Shapiro H."/>
            <person name="Aerts A."/>
            <person name="Otillar R.P."/>
            <person name="Terry A.Y."/>
            <person name="Boore J.L."/>
            <person name="Simakov O."/>
            <person name="Marletaz F."/>
            <person name="Cho S.-J."/>
            <person name="Edsinger-Gonzales E."/>
            <person name="Havlak P."/>
            <person name="Kuo D.-H."/>
            <person name="Larsson T."/>
            <person name="Lv J."/>
            <person name="Arendt D."/>
            <person name="Savage R."/>
            <person name="Osoegawa K."/>
            <person name="de Jong P."/>
            <person name="Lindberg D.R."/>
            <person name="Seaver E.C."/>
            <person name="Weisblat D.A."/>
            <person name="Putnam N.H."/>
            <person name="Grigoriev I.V."/>
            <person name="Rokhsar D.S."/>
        </authorList>
    </citation>
    <scope>NUCLEOTIDE SEQUENCE</scope>
</reference>
<reference evidence="1 3" key="2">
    <citation type="journal article" date="2013" name="Nature">
        <title>Insights into bilaterian evolution from three spiralian genomes.</title>
        <authorList>
            <person name="Simakov O."/>
            <person name="Marletaz F."/>
            <person name="Cho S.J."/>
            <person name="Edsinger-Gonzales E."/>
            <person name="Havlak P."/>
            <person name="Hellsten U."/>
            <person name="Kuo D.H."/>
            <person name="Larsson T."/>
            <person name="Lv J."/>
            <person name="Arendt D."/>
            <person name="Savage R."/>
            <person name="Osoegawa K."/>
            <person name="de Jong P."/>
            <person name="Grimwood J."/>
            <person name="Chapman J.A."/>
            <person name="Shapiro H."/>
            <person name="Aerts A."/>
            <person name="Otillar R.P."/>
            <person name="Terry A.Y."/>
            <person name="Boore J.L."/>
            <person name="Grigoriev I.V."/>
            <person name="Lindberg D.R."/>
            <person name="Seaver E.C."/>
            <person name="Weisblat D.A."/>
            <person name="Putnam N.H."/>
            <person name="Rokhsar D.S."/>
        </authorList>
    </citation>
    <scope>NUCLEOTIDE SEQUENCE</scope>
</reference>
<evidence type="ECO:0008006" key="4">
    <source>
        <dbReference type="Google" id="ProtNLM"/>
    </source>
</evidence>
<proteinExistence type="predicted"/>
<dbReference type="GeneID" id="20206318"/>
<accession>T1FBW9</accession>
<dbReference type="EMBL" id="KB097269">
    <property type="protein sequence ID" value="ESN97928.1"/>
    <property type="molecule type" value="Genomic_DNA"/>
</dbReference>
<dbReference type="EnsemblMetazoa" id="HelroT177590">
    <property type="protein sequence ID" value="HelroP177590"/>
    <property type="gene ID" value="HelroG177590"/>
</dbReference>
<reference evidence="2" key="3">
    <citation type="submission" date="2015-06" db="UniProtKB">
        <authorList>
            <consortium name="EnsemblMetazoa"/>
        </authorList>
    </citation>
    <scope>IDENTIFICATION</scope>
</reference>
<keyword evidence="3" id="KW-1185">Reference proteome</keyword>
<sequence length="151" mass="17604">MAGQSVEFQNKTGQKSQKWIINEHGYLVSEINGFGIDVDTGSQPFCGQVVKKYDPFDTKDLLGYKLKARTFQPNKNSMMWRPTDNGEILKNVKLKLTLKFVRFQECTDDSSLSIHTLALFRNDESYHPNQFQCIENHLCKNDQRDFERYLN</sequence>
<evidence type="ECO:0000313" key="3">
    <source>
        <dbReference type="Proteomes" id="UP000015101"/>
    </source>
</evidence>
<dbReference type="KEGG" id="hro:HELRODRAFT_177590"/>
<dbReference type="Proteomes" id="UP000015101">
    <property type="component" value="Unassembled WGS sequence"/>
</dbReference>
<evidence type="ECO:0000313" key="1">
    <source>
        <dbReference type="EMBL" id="ESN97928.1"/>
    </source>
</evidence>
<organism evidence="2 3">
    <name type="scientific">Helobdella robusta</name>
    <name type="common">Californian leech</name>
    <dbReference type="NCBI Taxonomy" id="6412"/>
    <lineage>
        <taxon>Eukaryota</taxon>
        <taxon>Metazoa</taxon>
        <taxon>Spiralia</taxon>
        <taxon>Lophotrochozoa</taxon>
        <taxon>Annelida</taxon>
        <taxon>Clitellata</taxon>
        <taxon>Hirudinea</taxon>
        <taxon>Rhynchobdellida</taxon>
        <taxon>Glossiphoniidae</taxon>
        <taxon>Helobdella</taxon>
    </lineage>
</organism>
<dbReference type="AlphaFoldDB" id="T1FBW9"/>
<protein>
    <recommendedName>
        <fullName evidence="4">Ricin B lectin domain-containing protein</fullName>
    </recommendedName>
</protein>
<evidence type="ECO:0000313" key="2">
    <source>
        <dbReference type="EnsemblMetazoa" id="HelroP177590"/>
    </source>
</evidence>
<name>T1FBW9_HELRO</name>
<dbReference type="EMBL" id="AMQM01006099">
    <property type="status" value="NOT_ANNOTATED_CDS"/>
    <property type="molecule type" value="Genomic_DNA"/>
</dbReference>
<gene>
    <name evidence="2" type="primary">20206318</name>
    <name evidence="1" type="ORF">HELRODRAFT_177590</name>
</gene>
<dbReference type="InParanoid" id="T1FBW9"/>
<dbReference type="CTD" id="20206318"/>